<dbReference type="Proteomes" id="UP000436694">
    <property type="component" value="Unassembled WGS sequence"/>
</dbReference>
<keyword evidence="1" id="KW-0472">Membrane</keyword>
<dbReference type="AlphaFoldDB" id="A0A844ANA3"/>
<comment type="caution">
    <text evidence="2">The sequence shown here is derived from an EMBL/GenBank/DDBJ whole genome shotgun (WGS) entry which is preliminary data.</text>
</comment>
<proteinExistence type="predicted"/>
<organism evidence="2 3">
    <name type="scientific">Tritonibacter aquimaris</name>
    <dbReference type="NCBI Taxonomy" id="2663379"/>
    <lineage>
        <taxon>Bacteria</taxon>
        <taxon>Pseudomonadati</taxon>
        <taxon>Pseudomonadota</taxon>
        <taxon>Alphaproteobacteria</taxon>
        <taxon>Rhodobacterales</taxon>
        <taxon>Paracoccaceae</taxon>
        <taxon>Tritonibacter</taxon>
    </lineage>
</organism>
<dbReference type="RefSeq" id="WP_153545062.1">
    <property type="nucleotide sequence ID" value="NZ_WIXK01000001.1"/>
</dbReference>
<keyword evidence="1" id="KW-0812">Transmembrane</keyword>
<feature type="transmembrane region" description="Helical" evidence="1">
    <location>
        <begin position="60"/>
        <end position="77"/>
    </location>
</feature>
<feature type="transmembrane region" description="Helical" evidence="1">
    <location>
        <begin position="29"/>
        <end position="48"/>
    </location>
</feature>
<name>A0A844ANA3_9RHOB</name>
<evidence type="ECO:0000313" key="3">
    <source>
        <dbReference type="Proteomes" id="UP000436694"/>
    </source>
</evidence>
<dbReference type="EMBL" id="WIXK01000001">
    <property type="protein sequence ID" value="MQY41683.1"/>
    <property type="molecule type" value="Genomic_DNA"/>
</dbReference>
<keyword evidence="1" id="KW-1133">Transmembrane helix</keyword>
<accession>A0A844ANA3</accession>
<evidence type="ECO:0000313" key="2">
    <source>
        <dbReference type="EMBL" id="MQY41683.1"/>
    </source>
</evidence>
<reference evidence="2 3" key="1">
    <citation type="submission" date="2019-10" db="EMBL/GenBank/DDBJ databases">
        <title>Epibacterium sp. nov., isolated from seawater.</title>
        <authorList>
            <person name="Zhang X."/>
            <person name="Li N."/>
        </authorList>
    </citation>
    <scope>NUCLEOTIDE SEQUENCE [LARGE SCALE GENOMIC DNA]</scope>
    <source>
        <strain evidence="2 3">SM1969</strain>
    </source>
</reference>
<gene>
    <name evidence="2" type="ORF">GG681_03450</name>
</gene>
<sequence>MNRFATGPGKHKPLATPAGLRLQAAYVNWGLRLIGLCCLALALSLVLVSPAGSAGLMHSFAAIGFGGLGAFFILFTVRQQQPEFCFDRKRQELRVSERRYHGPSRVVLRRSFDSLGGVRLSAKDVYILDYDGSVLLQLALRDPMMRSQLRDALAGHLPMLA</sequence>
<protein>
    <submittedName>
        <fullName evidence="2">Uncharacterized protein</fullName>
    </submittedName>
</protein>
<keyword evidence="3" id="KW-1185">Reference proteome</keyword>
<evidence type="ECO:0000256" key="1">
    <source>
        <dbReference type="SAM" id="Phobius"/>
    </source>
</evidence>